<accession>A0A2S7K9Q5</accession>
<dbReference type="EMBL" id="PJCH01000003">
    <property type="protein sequence ID" value="PQA89211.1"/>
    <property type="molecule type" value="Genomic_DNA"/>
</dbReference>
<dbReference type="Pfam" id="PF04773">
    <property type="entry name" value="FecR"/>
    <property type="match status" value="1"/>
</dbReference>
<dbReference type="RefSeq" id="WP_104828849.1">
    <property type="nucleotide sequence ID" value="NZ_PJCH01000003.1"/>
</dbReference>
<comment type="caution">
    <text evidence="5">The sequence shown here is derived from an EMBL/GenBank/DDBJ whole genome shotgun (WGS) entry which is preliminary data.</text>
</comment>
<feature type="transmembrane region" description="Helical" evidence="1">
    <location>
        <begin position="101"/>
        <end position="122"/>
    </location>
</feature>
<dbReference type="InterPro" id="IPR006860">
    <property type="entry name" value="FecR"/>
</dbReference>
<feature type="domain" description="FecR protein" evidence="2">
    <location>
        <begin position="134"/>
        <end position="226"/>
    </location>
</feature>
<evidence type="ECO:0000259" key="2">
    <source>
        <dbReference type="Pfam" id="PF04773"/>
    </source>
</evidence>
<dbReference type="Gene3D" id="2.60.120.1440">
    <property type="match status" value="1"/>
</dbReference>
<keyword evidence="1" id="KW-0812">Transmembrane</keyword>
<dbReference type="Pfam" id="PF16220">
    <property type="entry name" value="DUF4880"/>
    <property type="match status" value="1"/>
</dbReference>
<evidence type="ECO:0000256" key="1">
    <source>
        <dbReference type="SAM" id="Phobius"/>
    </source>
</evidence>
<evidence type="ECO:0000259" key="4">
    <source>
        <dbReference type="Pfam" id="PF16344"/>
    </source>
</evidence>
<keyword evidence="1" id="KW-1133">Transmembrane helix</keyword>
<dbReference type="Proteomes" id="UP000239504">
    <property type="component" value="Unassembled WGS sequence"/>
</dbReference>
<dbReference type="PANTHER" id="PTHR30273">
    <property type="entry name" value="PERIPLASMIC SIGNAL SENSOR AND SIGMA FACTOR ACTIVATOR FECR-RELATED"/>
    <property type="match status" value="1"/>
</dbReference>
<dbReference type="Pfam" id="PF16344">
    <property type="entry name" value="FecR_C"/>
    <property type="match status" value="1"/>
</dbReference>
<sequence>MTASDRDNRVHHLKDRTALEEEAAQWVWRLDAEDAGPELRAEFNAWLKEDPRHARAVEEFKKVWGRLDELAVLKQDAKLKTVKRGVDEEERQRLVPVPLGVLRYGAIAASLILAVALTLFIATPRNAPHPPTSYATAVGQQRTIELADGSVIELNTNSIVDVEYADNKRLVRLSKGEAHFKVAKNPDRPFIAMAGDTAVRAVGTAFNVRLTPDEPVEVLVTEGKVEVTKKDMPAPRPAMAHKPEVVEKPKPLATVYLEAGQRLGADMTEPEKVTSVSEAAIDRELAWRRGMLIFEGEPLENVVSELSRYSEARFIIVDDSIRDRRVGGYFRTDDVESLLSVLEHGLSIEVDREGDGLIMLRDASHG</sequence>
<evidence type="ECO:0008006" key="7">
    <source>
        <dbReference type="Google" id="ProtNLM"/>
    </source>
</evidence>
<keyword evidence="1" id="KW-0472">Membrane</keyword>
<feature type="domain" description="Protein FecR C-terminal" evidence="4">
    <location>
        <begin position="292"/>
        <end position="356"/>
    </location>
</feature>
<gene>
    <name evidence="5" type="ORF">CW354_04535</name>
</gene>
<reference evidence="5 6" key="1">
    <citation type="submission" date="2017-12" db="EMBL/GenBank/DDBJ databases">
        <authorList>
            <person name="Hurst M.R.H."/>
        </authorList>
    </citation>
    <scope>NUCLEOTIDE SEQUENCE [LARGE SCALE GENOMIC DNA]</scope>
    <source>
        <strain evidence="5 6">SY-3-19</strain>
    </source>
</reference>
<dbReference type="OrthoDB" id="7462608at2"/>
<evidence type="ECO:0000313" key="6">
    <source>
        <dbReference type="Proteomes" id="UP000239504"/>
    </source>
</evidence>
<dbReference type="AlphaFoldDB" id="A0A2S7K9Q5"/>
<dbReference type="InterPro" id="IPR012373">
    <property type="entry name" value="Ferrdict_sens_TM"/>
</dbReference>
<name>A0A2S7K9Q5_9PROT</name>
<proteinExistence type="predicted"/>
<evidence type="ECO:0000313" key="5">
    <source>
        <dbReference type="EMBL" id="PQA89211.1"/>
    </source>
</evidence>
<evidence type="ECO:0000259" key="3">
    <source>
        <dbReference type="Pfam" id="PF16220"/>
    </source>
</evidence>
<dbReference type="Gene3D" id="3.55.50.30">
    <property type="match status" value="1"/>
</dbReference>
<dbReference type="PANTHER" id="PTHR30273:SF2">
    <property type="entry name" value="PROTEIN FECR"/>
    <property type="match status" value="1"/>
</dbReference>
<dbReference type="GO" id="GO:0016989">
    <property type="term" value="F:sigma factor antagonist activity"/>
    <property type="evidence" value="ECO:0007669"/>
    <property type="project" value="TreeGrafter"/>
</dbReference>
<dbReference type="InterPro" id="IPR032508">
    <property type="entry name" value="FecR_C"/>
</dbReference>
<keyword evidence="6" id="KW-1185">Reference proteome</keyword>
<organism evidence="5 6">
    <name type="scientific">Hyphococcus luteus</name>
    <dbReference type="NCBI Taxonomy" id="2058213"/>
    <lineage>
        <taxon>Bacteria</taxon>
        <taxon>Pseudomonadati</taxon>
        <taxon>Pseudomonadota</taxon>
        <taxon>Alphaproteobacteria</taxon>
        <taxon>Parvularculales</taxon>
        <taxon>Parvularculaceae</taxon>
        <taxon>Hyphococcus</taxon>
    </lineage>
</organism>
<protein>
    <recommendedName>
        <fullName evidence="7">Iron dicitrate transport regulator FecR</fullName>
    </recommendedName>
</protein>
<feature type="domain" description="FecR N-terminal" evidence="3">
    <location>
        <begin position="21"/>
        <end position="58"/>
    </location>
</feature>
<dbReference type="InterPro" id="IPR032623">
    <property type="entry name" value="FecR_N"/>
</dbReference>
<dbReference type="PIRSF" id="PIRSF018266">
    <property type="entry name" value="FecR"/>
    <property type="match status" value="1"/>
</dbReference>